<keyword evidence="1" id="KW-0472">Membrane</keyword>
<name>A0ABV6Z410_UNCC1</name>
<keyword evidence="1" id="KW-1133">Transmembrane helix</keyword>
<proteinExistence type="predicted"/>
<protein>
    <submittedName>
        <fullName evidence="2">Uncharacterized protein</fullName>
    </submittedName>
</protein>
<sequence>MLIFAETFHLLGDIPKMGAMGRVLLPDWLGVKPGIIILGVVIMALAGFTGAEYVERRLANKGV</sequence>
<keyword evidence="1" id="KW-0812">Transmembrane</keyword>
<organism evidence="2 3">
    <name type="scientific">candidate division CSSED10-310 bacterium</name>
    <dbReference type="NCBI Taxonomy" id="2855610"/>
    <lineage>
        <taxon>Bacteria</taxon>
        <taxon>Bacteria division CSSED10-310</taxon>
    </lineage>
</organism>
<evidence type="ECO:0000313" key="3">
    <source>
        <dbReference type="Proteomes" id="UP001594351"/>
    </source>
</evidence>
<evidence type="ECO:0000256" key="1">
    <source>
        <dbReference type="SAM" id="Phobius"/>
    </source>
</evidence>
<gene>
    <name evidence="2" type="ORF">ACFL27_23490</name>
</gene>
<keyword evidence="3" id="KW-1185">Reference proteome</keyword>
<reference evidence="2 3" key="1">
    <citation type="submission" date="2024-09" db="EMBL/GenBank/DDBJ databases">
        <title>Laminarin stimulates single cell rates of sulfate reduction while oxygen inhibits transcriptomic activity in coastal marine sediment.</title>
        <authorList>
            <person name="Lindsay M."/>
            <person name="Orcutt B."/>
            <person name="Emerson D."/>
            <person name="Stepanauskas R."/>
            <person name="D'Angelo T."/>
        </authorList>
    </citation>
    <scope>NUCLEOTIDE SEQUENCE [LARGE SCALE GENOMIC DNA]</scope>
    <source>
        <strain evidence="2">SAG AM-311-K15</strain>
    </source>
</reference>
<comment type="caution">
    <text evidence="2">The sequence shown here is derived from an EMBL/GenBank/DDBJ whole genome shotgun (WGS) entry which is preliminary data.</text>
</comment>
<accession>A0ABV6Z410</accession>
<feature type="transmembrane region" description="Helical" evidence="1">
    <location>
        <begin position="34"/>
        <end position="54"/>
    </location>
</feature>
<dbReference type="Proteomes" id="UP001594351">
    <property type="component" value="Unassembled WGS sequence"/>
</dbReference>
<evidence type="ECO:0000313" key="2">
    <source>
        <dbReference type="EMBL" id="MFC1853172.1"/>
    </source>
</evidence>
<dbReference type="EMBL" id="JBHPBY010000437">
    <property type="protein sequence ID" value="MFC1853172.1"/>
    <property type="molecule type" value="Genomic_DNA"/>
</dbReference>